<dbReference type="GO" id="GO:0005788">
    <property type="term" value="C:endoplasmic reticulum lumen"/>
    <property type="evidence" value="ECO:0007669"/>
    <property type="project" value="UniProtKB-SubCell"/>
</dbReference>
<dbReference type="InterPro" id="IPR006620">
    <property type="entry name" value="Pro_4_hyd_alph"/>
</dbReference>
<keyword evidence="10" id="KW-0560">Oxidoreductase</keyword>
<keyword evidence="9" id="KW-0223">Dioxygenase</keyword>
<dbReference type="EMBL" id="CMVM020000447">
    <property type="status" value="NOT_ANNOTATED_CDS"/>
    <property type="molecule type" value="Genomic_DNA"/>
</dbReference>
<evidence type="ECO:0000256" key="7">
    <source>
        <dbReference type="ARBA" id="ARBA00022824"/>
    </source>
</evidence>
<dbReference type="EnsemblMetazoa" id="OVOC12373.1">
    <property type="protein sequence ID" value="OVOC12373.1"/>
    <property type="gene ID" value="WBGene00249182"/>
</dbReference>
<evidence type="ECO:0000256" key="11">
    <source>
        <dbReference type="ARBA" id="ARBA00023004"/>
    </source>
</evidence>
<dbReference type="Gene3D" id="6.10.140.1460">
    <property type="match status" value="1"/>
</dbReference>
<name>A0A8R1XP99_ONCVO</name>
<proteinExistence type="inferred from homology"/>
<dbReference type="PANTHER" id="PTHR10869:SF244">
    <property type="entry name" value="PROLYL 4-HYDROXYLASE SUBUNIT ALPHA-2"/>
    <property type="match status" value="1"/>
</dbReference>
<dbReference type="EC" id="1.14.11.2" evidence="5"/>
<sequence>MIFWRLLNIFLLIAAVSAEVYTSLASLKALIGFERDIPVIINGYVEKELERLDYLKKFAQEVKERNDKAIRDSEGAIRHPINAFLLIKEMITDWNKALKIMRSNSVDNVIRNVTCQWFIKRITYPTEEDLSGAATGLLRLQDTYQLDIKDIADGKILNSKMRTVPLTAGDCFEIGRVAYQEYDFYHTIMWMQEARKRAEKETVPTANLEDILEYLAFSLYKRGNLKRALLLTDELYHMNPDHPRAEKNVRRYENLLECNGVQQIDMRRDIPPVHNIRKENNLDEGIMLTYEALCRQEVPVDAKAQSGLYCYYKMDRPYLRLAPFKVEIIRRNPLVVLFHYIMSDEEARIIQLLAKPRACLYCKRKEGRVGYCINFRLGRINTQQFQLKRSMTLNFLTGKAESVSFRIAKSAGLRSTKHQIVKSIDRRLDLATNLEIETAENLGKKDQCFEKLGTGNRIATVLIYMTEPEIGGRTVFTISSKISVPCVKNAALFWYNLMRSGKADMRSRHAACPVLTGIKWAATKWFHERGQEWRRPCGLNQFDQERYVGDLGAPEPKHHSNIRSEAKKPRKMNRKHWKL</sequence>
<feature type="domain" description="Fe2OG dioxygenase" evidence="15">
    <location>
        <begin position="399"/>
        <end position="528"/>
    </location>
</feature>
<feature type="chain" id="PRO_5035917810" description="procollagen-proline 4-dioxygenase" evidence="14">
    <location>
        <begin position="19"/>
        <end position="579"/>
    </location>
</feature>
<evidence type="ECO:0000256" key="6">
    <source>
        <dbReference type="ARBA" id="ARBA00022723"/>
    </source>
</evidence>
<dbReference type="InterPro" id="IPR005123">
    <property type="entry name" value="Oxoglu/Fe-dep_dioxygenase_dom"/>
</dbReference>
<evidence type="ECO:0000256" key="10">
    <source>
        <dbReference type="ARBA" id="ARBA00023002"/>
    </source>
</evidence>
<evidence type="ECO:0000256" key="2">
    <source>
        <dbReference type="ARBA" id="ARBA00002035"/>
    </source>
</evidence>
<evidence type="ECO:0000313" key="17">
    <source>
        <dbReference type="Proteomes" id="UP000024404"/>
    </source>
</evidence>
<feature type="region of interest" description="Disordered" evidence="13">
    <location>
        <begin position="551"/>
        <end position="579"/>
    </location>
</feature>
<evidence type="ECO:0000259" key="15">
    <source>
        <dbReference type="PROSITE" id="PS51471"/>
    </source>
</evidence>
<dbReference type="FunFam" id="1.25.40.10:FF:000006">
    <property type="entry name" value="Prolyl 4-hydroxylase subunit alpha 2"/>
    <property type="match status" value="1"/>
</dbReference>
<dbReference type="Gene3D" id="1.25.40.10">
    <property type="entry name" value="Tetratricopeptide repeat domain"/>
    <property type="match status" value="1"/>
</dbReference>
<feature type="compositionally biased region" description="Basic residues" evidence="13">
    <location>
        <begin position="568"/>
        <end position="579"/>
    </location>
</feature>
<dbReference type="PANTHER" id="PTHR10869">
    <property type="entry name" value="PROLYL 4-HYDROXYLASE ALPHA SUBUNIT"/>
    <property type="match status" value="1"/>
</dbReference>
<dbReference type="GO" id="GO:0004656">
    <property type="term" value="F:procollagen-proline 4-dioxygenase activity"/>
    <property type="evidence" value="ECO:0007669"/>
    <property type="project" value="UniProtKB-EC"/>
</dbReference>
<comment type="subcellular location">
    <subcellularLocation>
        <location evidence="3">Endoplasmic reticulum lumen</location>
    </subcellularLocation>
</comment>
<dbReference type="Pfam" id="PF08336">
    <property type="entry name" value="P4Ha_N"/>
    <property type="match status" value="1"/>
</dbReference>
<dbReference type="OMA" id="ENDWSHE"/>
<dbReference type="Proteomes" id="UP000024404">
    <property type="component" value="Unassembled WGS sequence"/>
</dbReference>
<dbReference type="AlphaFoldDB" id="A0A8R1XP99"/>
<dbReference type="InterPro" id="IPR011990">
    <property type="entry name" value="TPR-like_helical_dom_sf"/>
</dbReference>
<keyword evidence="7" id="KW-0256">Endoplasmic reticulum</keyword>
<dbReference type="SMART" id="SM00702">
    <property type="entry name" value="P4Hc"/>
    <property type="match status" value="1"/>
</dbReference>
<dbReference type="GO" id="GO:0005506">
    <property type="term" value="F:iron ion binding"/>
    <property type="evidence" value="ECO:0007669"/>
    <property type="project" value="InterPro"/>
</dbReference>
<evidence type="ECO:0000256" key="9">
    <source>
        <dbReference type="ARBA" id="ARBA00022964"/>
    </source>
</evidence>
<dbReference type="Gene3D" id="2.60.120.620">
    <property type="entry name" value="q2cbj1_9rhob like domain"/>
    <property type="match status" value="1"/>
</dbReference>
<keyword evidence="11" id="KW-0408">Iron</keyword>
<protein>
    <recommendedName>
        <fullName evidence="5">procollagen-proline 4-dioxygenase</fullName>
        <ecNumber evidence="5">1.14.11.2</ecNumber>
    </recommendedName>
</protein>
<reference evidence="16" key="2">
    <citation type="submission" date="2022-06" db="UniProtKB">
        <authorList>
            <consortium name="EnsemblMetazoa"/>
        </authorList>
    </citation>
    <scope>IDENTIFICATION</scope>
</reference>
<keyword evidence="14" id="KW-0732">Signal</keyword>
<comment type="similarity">
    <text evidence="4">Belongs to the P4HA family.</text>
</comment>
<comment type="cofactor">
    <cofactor evidence="1">
        <name>L-ascorbate</name>
        <dbReference type="ChEBI" id="CHEBI:38290"/>
    </cofactor>
</comment>
<comment type="function">
    <text evidence="2">Catalyzes the post-translational formation of 4-hydroxyproline in -Xaa-Pro-Gly- sequences in collagens and other proteins.</text>
</comment>
<keyword evidence="6" id="KW-0479">Metal-binding</keyword>
<feature type="signal peptide" evidence="14">
    <location>
        <begin position="1"/>
        <end position="18"/>
    </location>
</feature>
<keyword evidence="17" id="KW-1185">Reference proteome</keyword>
<keyword evidence="8" id="KW-0847">Vitamin C</keyword>
<evidence type="ECO:0000256" key="4">
    <source>
        <dbReference type="ARBA" id="ARBA00006511"/>
    </source>
</evidence>
<reference evidence="17" key="1">
    <citation type="submission" date="2013-10" db="EMBL/GenBank/DDBJ databases">
        <title>Genome sequencing of Onchocerca volvulus.</title>
        <authorList>
            <person name="Cotton J."/>
            <person name="Tsai J."/>
            <person name="Stanley E."/>
            <person name="Tracey A."/>
            <person name="Holroyd N."/>
            <person name="Lustigman S."/>
            <person name="Berriman M."/>
        </authorList>
    </citation>
    <scope>NUCLEOTIDE SEQUENCE</scope>
</reference>
<dbReference type="InterPro" id="IPR045054">
    <property type="entry name" value="P4HA-like"/>
</dbReference>
<dbReference type="SUPFAM" id="SSF48452">
    <property type="entry name" value="TPR-like"/>
    <property type="match status" value="1"/>
</dbReference>
<dbReference type="InterPro" id="IPR044862">
    <property type="entry name" value="Pro_4_hyd_alph_FE2OG_OXY"/>
</dbReference>
<evidence type="ECO:0000313" key="16">
    <source>
        <dbReference type="EnsemblMetazoa" id="OVOC12373.1"/>
    </source>
</evidence>
<organism evidence="16 17">
    <name type="scientific">Onchocerca volvulus</name>
    <dbReference type="NCBI Taxonomy" id="6282"/>
    <lineage>
        <taxon>Eukaryota</taxon>
        <taxon>Metazoa</taxon>
        <taxon>Ecdysozoa</taxon>
        <taxon>Nematoda</taxon>
        <taxon>Chromadorea</taxon>
        <taxon>Rhabditida</taxon>
        <taxon>Spirurina</taxon>
        <taxon>Spiruromorpha</taxon>
        <taxon>Filarioidea</taxon>
        <taxon>Onchocercidae</taxon>
        <taxon>Onchocerca</taxon>
    </lineage>
</organism>
<evidence type="ECO:0000256" key="13">
    <source>
        <dbReference type="SAM" id="MobiDB-lite"/>
    </source>
</evidence>
<dbReference type="PROSITE" id="PS51471">
    <property type="entry name" value="FE2OG_OXY"/>
    <property type="match status" value="1"/>
</dbReference>
<dbReference type="InterPro" id="IPR013547">
    <property type="entry name" value="P4H_N"/>
</dbReference>
<feature type="compositionally biased region" description="Basic and acidic residues" evidence="13">
    <location>
        <begin position="555"/>
        <end position="567"/>
    </location>
</feature>
<dbReference type="Pfam" id="PF23558">
    <property type="entry name" value="TPR_P4H"/>
    <property type="match status" value="1"/>
</dbReference>
<accession>A0A8R1XP99</accession>
<evidence type="ECO:0000256" key="5">
    <source>
        <dbReference type="ARBA" id="ARBA00012269"/>
    </source>
</evidence>
<dbReference type="GO" id="GO:0031418">
    <property type="term" value="F:L-ascorbic acid binding"/>
    <property type="evidence" value="ECO:0007669"/>
    <property type="project" value="UniProtKB-KW"/>
</dbReference>
<dbReference type="Pfam" id="PF13640">
    <property type="entry name" value="2OG-FeII_Oxy_3"/>
    <property type="match status" value="1"/>
</dbReference>
<evidence type="ECO:0000256" key="8">
    <source>
        <dbReference type="ARBA" id="ARBA00022896"/>
    </source>
</evidence>
<evidence type="ECO:0000256" key="14">
    <source>
        <dbReference type="SAM" id="SignalP"/>
    </source>
</evidence>
<evidence type="ECO:0000256" key="3">
    <source>
        <dbReference type="ARBA" id="ARBA00004319"/>
    </source>
</evidence>
<evidence type="ECO:0000256" key="12">
    <source>
        <dbReference type="ARBA" id="ARBA00023180"/>
    </source>
</evidence>
<keyword evidence="12" id="KW-0325">Glycoprotein</keyword>
<dbReference type="InterPro" id="IPR059068">
    <property type="entry name" value="TPR_P4H"/>
</dbReference>
<evidence type="ECO:0000256" key="1">
    <source>
        <dbReference type="ARBA" id="ARBA00001961"/>
    </source>
</evidence>